<proteinExistence type="predicted"/>
<dbReference type="EMBL" id="NPDN01000002">
    <property type="protein sequence ID" value="PJZ26536.1"/>
    <property type="molecule type" value="Genomic_DNA"/>
</dbReference>
<dbReference type="OrthoDB" id="346177at2"/>
<organism evidence="2 3">
    <name type="scientific">Leptospira hartskeerlii</name>
    <dbReference type="NCBI Taxonomy" id="2023177"/>
    <lineage>
        <taxon>Bacteria</taxon>
        <taxon>Pseudomonadati</taxon>
        <taxon>Spirochaetota</taxon>
        <taxon>Spirochaetia</taxon>
        <taxon>Leptospirales</taxon>
        <taxon>Leptospiraceae</taxon>
        <taxon>Leptospira</taxon>
    </lineage>
</organism>
<keyword evidence="3" id="KW-1185">Reference proteome</keyword>
<reference evidence="2 3" key="1">
    <citation type="submission" date="2017-07" db="EMBL/GenBank/DDBJ databases">
        <title>Leptospira spp. isolated from tropical soils.</title>
        <authorList>
            <person name="Thibeaux R."/>
            <person name="Iraola G."/>
            <person name="Ferres I."/>
            <person name="Bierque E."/>
            <person name="Girault D."/>
            <person name="Soupe-Gilbert M.-E."/>
            <person name="Picardeau M."/>
            <person name="Goarant C."/>
        </authorList>
    </citation>
    <scope>NUCLEOTIDE SEQUENCE [LARGE SCALE GENOMIC DNA]</scope>
    <source>
        <strain evidence="2 3">MCA1-C-A1</strain>
    </source>
</reference>
<feature type="region of interest" description="Disordered" evidence="1">
    <location>
        <begin position="158"/>
        <end position="179"/>
    </location>
</feature>
<dbReference type="AlphaFoldDB" id="A0A2M9XFT1"/>
<dbReference type="Proteomes" id="UP000232196">
    <property type="component" value="Unassembled WGS sequence"/>
</dbReference>
<gene>
    <name evidence="2" type="ORF">CH357_03300</name>
</gene>
<protein>
    <submittedName>
        <fullName evidence="2">Uncharacterized protein</fullName>
    </submittedName>
</protein>
<evidence type="ECO:0000313" key="2">
    <source>
        <dbReference type="EMBL" id="PJZ26536.1"/>
    </source>
</evidence>
<evidence type="ECO:0000313" key="3">
    <source>
        <dbReference type="Proteomes" id="UP000232196"/>
    </source>
</evidence>
<evidence type="ECO:0000256" key="1">
    <source>
        <dbReference type="SAM" id="MobiDB-lite"/>
    </source>
</evidence>
<accession>A0A2M9XFT1</accession>
<dbReference type="RefSeq" id="WP_100705362.1">
    <property type="nucleotide sequence ID" value="NZ_NPDL01000002.1"/>
</dbReference>
<name>A0A2M9XFT1_9LEPT</name>
<comment type="caution">
    <text evidence="2">The sequence shown here is derived from an EMBL/GenBank/DDBJ whole genome shotgun (WGS) entry which is preliminary data.</text>
</comment>
<sequence length="179" mass="20543">MKKIVYGFFLLVFLNSCKDCASGKEDLVISFTEEGIYSIRPEKAIFGSLTAGEDSINYGGVCLEIQNPDVLIIRFVAPEKTKDISMRWSKLAEGKYRINYKDKVAYFYSHRIDRDPKDPDLAFMLSLKDSKPVPKDTEDYVLMTRIFNYPTLDYCAESEQRELNTPPDPGPENNWGKDK</sequence>